<accession>A0A8J5SUG6</accession>
<dbReference type="OrthoDB" id="1918704at2759"/>
<gene>
    <name evidence="2" type="ORF">GUJ93_ZPchr0005g14318</name>
</gene>
<reference evidence="2" key="1">
    <citation type="journal article" date="2021" name="bioRxiv">
        <title>Whole Genome Assembly and Annotation of Northern Wild Rice, Zizania palustris L., Supports a Whole Genome Duplication in the Zizania Genus.</title>
        <authorList>
            <person name="Haas M."/>
            <person name="Kono T."/>
            <person name="Macchietto M."/>
            <person name="Millas R."/>
            <person name="McGilp L."/>
            <person name="Shao M."/>
            <person name="Duquette J."/>
            <person name="Hirsch C.N."/>
            <person name="Kimball J."/>
        </authorList>
    </citation>
    <scope>NUCLEOTIDE SEQUENCE</scope>
    <source>
        <tissue evidence="2">Fresh leaf tissue</tissue>
    </source>
</reference>
<feature type="compositionally biased region" description="Basic residues" evidence="1">
    <location>
        <begin position="320"/>
        <end position="329"/>
    </location>
</feature>
<dbReference type="PANTHER" id="PTHR35095">
    <property type="entry name" value="OS05G0143300 PROTEIN"/>
    <property type="match status" value="1"/>
</dbReference>
<protein>
    <submittedName>
        <fullName evidence="2">Uncharacterized protein</fullName>
    </submittedName>
</protein>
<proteinExistence type="predicted"/>
<keyword evidence="3" id="KW-1185">Reference proteome</keyword>
<organism evidence="2 3">
    <name type="scientific">Zizania palustris</name>
    <name type="common">Northern wild rice</name>
    <dbReference type="NCBI Taxonomy" id="103762"/>
    <lineage>
        <taxon>Eukaryota</taxon>
        <taxon>Viridiplantae</taxon>
        <taxon>Streptophyta</taxon>
        <taxon>Embryophyta</taxon>
        <taxon>Tracheophyta</taxon>
        <taxon>Spermatophyta</taxon>
        <taxon>Magnoliopsida</taxon>
        <taxon>Liliopsida</taxon>
        <taxon>Poales</taxon>
        <taxon>Poaceae</taxon>
        <taxon>BOP clade</taxon>
        <taxon>Oryzoideae</taxon>
        <taxon>Oryzeae</taxon>
        <taxon>Zizaniinae</taxon>
        <taxon>Zizania</taxon>
    </lineage>
</organism>
<feature type="region of interest" description="Disordered" evidence="1">
    <location>
        <begin position="310"/>
        <end position="330"/>
    </location>
</feature>
<reference evidence="2" key="2">
    <citation type="submission" date="2021-02" db="EMBL/GenBank/DDBJ databases">
        <authorList>
            <person name="Kimball J.A."/>
            <person name="Haas M.W."/>
            <person name="Macchietto M."/>
            <person name="Kono T."/>
            <person name="Duquette J."/>
            <person name="Shao M."/>
        </authorList>
    </citation>
    <scope>NUCLEOTIDE SEQUENCE</scope>
    <source>
        <tissue evidence="2">Fresh leaf tissue</tissue>
    </source>
</reference>
<dbReference type="PANTHER" id="PTHR35095:SF1">
    <property type="entry name" value="OS05G0143300 PROTEIN"/>
    <property type="match status" value="1"/>
</dbReference>
<evidence type="ECO:0000313" key="2">
    <source>
        <dbReference type="EMBL" id="KAG8067135.1"/>
    </source>
</evidence>
<name>A0A8J5SUG6_ZIZPA</name>
<dbReference type="Proteomes" id="UP000729402">
    <property type="component" value="Unassembled WGS sequence"/>
</dbReference>
<evidence type="ECO:0000256" key="1">
    <source>
        <dbReference type="SAM" id="MobiDB-lite"/>
    </source>
</evidence>
<dbReference type="AlphaFoldDB" id="A0A8J5SUG6"/>
<sequence>MVGDLSLLAVPSASPVVRAPSKELHHGGLPLQGKRPQDPIQLCAQQQKHLEAAFQGQVMMLGHAQAASSAFQAFAMPDMAALIDVQDETRSHCFTHRLLSSVLHAEDCLLGLQWLFSSGMAVHDSHPDSVQLSLGIAEQCAKQEKILKFLRSGSDVKEVDVSLLAELIGHQTLPINMGSQPYFPDNALPIIMGSQPYTPDDKLSICEFGFDEPQQYLPENQLVIPDPLVEIFQSHGSALTIDLNGRILFNGNGDEMRDLLSMVLELNMYKREAGSCKTAFLVPYFDRKRLSRTSNHVSDSKLASTAVGASKSTANVKSRSLSKKKQKGKNIKERDLHQKNYFHASEAFLSILLDKDRSSSTILSLKKTGPEISELLTQCSIGIAGTGLAVLLSVVCKMAIGMKSPIAATRLVNTGVGLGLFWLSWAVNGLRDTITSIFRGPSDMNLDEEEVAVRIQKSMNDILFRGVTILAITALKFA</sequence>
<dbReference type="EMBL" id="JAAALK010000284">
    <property type="protein sequence ID" value="KAG8067135.1"/>
    <property type="molecule type" value="Genomic_DNA"/>
</dbReference>
<comment type="caution">
    <text evidence="2">The sequence shown here is derived from an EMBL/GenBank/DDBJ whole genome shotgun (WGS) entry which is preliminary data.</text>
</comment>
<feature type="compositionally biased region" description="Polar residues" evidence="1">
    <location>
        <begin position="310"/>
        <end position="319"/>
    </location>
</feature>
<evidence type="ECO:0000313" key="3">
    <source>
        <dbReference type="Proteomes" id="UP000729402"/>
    </source>
</evidence>